<feature type="non-terminal residue" evidence="1">
    <location>
        <position position="26"/>
    </location>
</feature>
<protein>
    <submittedName>
        <fullName evidence="1">Uncharacterized protein</fullName>
    </submittedName>
</protein>
<accession>A0A454CMX1</accession>
<proteinExistence type="predicted"/>
<name>A0A454CMX1_VIBHA</name>
<comment type="caution">
    <text evidence="1">The sequence shown here is derived from an EMBL/GenBank/DDBJ whole genome shotgun (WGS) entry which is preliminary data.</text>
</comment>
<dbReference type="Proteomes" id="UP000008367">
    <property type="component" value="Unassembled WGS sequence"/>
</dbReference>
<organism evidence="1 2">
    <name type="scientific">Vibrio harveyi</name>
    <name type="common">Beneckea harveyi</name>
    <dbReference type="NCBI Taxonomy" id="669"/>
    <lineage>
        <taxon>Bacteria</taxon>
        <taxon>Pseudomonadati</taxon>
        <taxon>Pseudomonadota</taxon>
        <taxon>Gammaproteobacteria</taxon>
        <taxon>Vibrionales</taxon>
        <taxon>Vibrionaceae</taxon>
        <taxon>Vibrio</taxon>
    </lineage>
</organism>
<evidence type="ECO:0000313" key="1">
    <source>
        <dbReference type="EMBL" id="EKM26080.1"/>
    </source>
</evidence>
<evidence type="ECO:0000313" key="2">
    <source>
        <dbReference type="Proteomes" id="UP000008367"/>
    </source>
</evidence>
<dbReference type="AlphaFoldDB" id="A0A454CMX1"/>
<sequence>MRFEHRFIAVSISRMGTIATFSREST</sequence>
<gene>
    <name evidence="1" type="ORF">VCHENC02_0285A</name>
</gene>
<dbReference type="EMBL" id="AJSR01002839">
    <property type="protein sequence ID" value="EKM26080.1"/>
    <property type="molecule type" value="Genomic_DNA"/>
</dbReference>
<reference evidence="1 2" key="1">
    <citation type="submission" date="2012-10" db="EMBL/GenBank/DDBJ databases">
        <title>Genome sequence of Vibrio Cholerae HENC-02.</title>
        <authorList>
            <person name="Eppinger M."/>
            <person name="Hasan N.A."/>
            <person name="Sengamalay N."/>
            <person name="Hine E."/>
            <person name="Su Q."/>
            <person name="Daugherty S.C."/>
            <person name="Young S."/>
            <person name="Sadzewicz L."/>
            <person name="Tallon L."/>
            <person name="Cebula T.A."/>
            <person name="Ravel J."/>
            <person name="Colwell R.R."/>
        </authorList>
    </citation>
    <scope>NUCLEOTIDE SEQUENCE [LARGE SCALE GENOMIC DNA]</scope>
    <source>
        <strain evidence="1 2">HENC-02</strain>
    </source>
</reference>